<protein>
    <submittedName>
        <fullName evidence="4">Adenine methyltransferase</fullName>
    </submittedName>
</protein>
<organism evidence="4 5">
    <name type="scientific">SAR86 cluster bacterium</name>
    <dbReference type="NCBI Taxonomy" id="2030880"/>
    <lineage>
        <taxon>Bacteria</taxon>
        <taxon>Pseudomonadati</taxon>
        <taxon>Pseudomonadota</taxon>
        <taxon>Gammaproteobacteria</taxon>
        <taxon>SAR86 cluster</taxon>
    </lineage>
</organism>
<sequence>MPRLTRPIKVHGGKFYLSKWIIAHMPAHTHYVEPYCGGLLLLDKDPTDKSEVVNDIDGLLTNFWHVIGHPHRFAAFRRRVEGIAFSQRAFVAAKRYCSGVRDGTTQVDSVVEAAVRFFVMARMSRQGLQKDFATLTRRRLRRGMNEQAASWLGSVEGLTDVHARLRSVVVLNQEATAVIESQDGPDTLHYLDPPYLHETRAVTDAYANEMDHKAHARLLHTLYDVEGKFILSGYDSPLYRAAAKANGWRVRKINIDNKAGSGESKRVMTECIWMNFKPPTPSVIDKRMKLHDWDAIGQPPKRKGGAA</sequence>
<accession>A0A2A5AHF4</accession>
<dbReference type="GO" id="GO:1904047">
    <property type="term" value="F:S-adenosyl-L-methionine binding"/>
    <property type="evidence" value="ECO:0007669"/>
    <property type="project" value="TreeGrafter"/>
</dbReference>
<dbReference type="GO" id="GO:0009007">
    <property type="term" value="F:site-specific DNA-methyltransferase (adenine-specific) activity"/>
    <property type="evidence" value="ECO:0007669"/>
    <property type="project" value="UniProtKB-EC"/>
</dbReference>
<keyword evidence="3" id="KW-0949">S-adenosyl-L-methionine</keyword>
<evidence type="ECO:0000313" key="5">
    <source>
        <dbReference type="Proteomes" id="UP000218327"/>
    </source>
</evidence>
<dbReference type="SUPFAM" id="SSF53335">
    <property type="entry name" value="S-adenosyl-L-methionine-dependent methyltransferases"/>
    <property type="match status" value="1"/>
</dbReference>
<keyword evidence="2 4" id="KW-0808">Transferase</keyword>
<dbReference type="AlphaFoldDB" id="A0A2A5AHF4"/>
<keyword evidence="1 4" id="KW-0489">Methyltransferase</keyword>
<dbReference type="GO" id="GO:0032259">
    <property type="term" value="P:methylation"/>
    <property type="evidence" value="ECO:0007669"/>
    <property type="project" value="UniProtKB-KW"/>
</dbReference>
<dbReference type="GO" id="GO:0006298">
    <property type="term" value="P:mismatch repair"/>
    <property type="evidence" value="ECO:0007669"/>
    <property type="project" value="TreeGrafter"/>
</dbReference>
<dbReference type="PANTHER" id="PTHR30481:SF4">
    <property type="entry name" value="SITE-SPECIFIC DNA-METHYLTRANSFERASE (ADENINE-SPECIFIC)"/>
    <property type="match status" value="1"/>
</dbReference>
<comment type="caution">
    <text evidence="4">The sequence shown here is derived from an EMBL/GenBank/DDBJ whole genome shotgun (WGS) entry which is preliminary data.</text>
</comment>
<dbReference type="Gene3D" id="3.40.50.150">
    <property type="entry name" value="Vaccinia Virus protein VP39"/>
    <property type="match status" value="2"/>
</dbReference>
<evidence type="ECO:0000256" key="1">
    <source>
        <dbReference type="ARBA" id="ARBA00022603"/>
    </source>
</evidence>
<dbReference type="InterPro" id="IPR029063">
    <property type="entry name" value="SAM-dependent_MTases_sf"/>
</dbReference>
<dbReference type="Pfam" id="PF02086">
    <property type="entry name" value="MethyltransfD12"/>
    <property type="match status" value="1"/>
</dbReference>
<dbReference type="EMBL" id="NVVJ01000101">
    <property type="protein sequence ID" value="PCJ18286.1"/>
    <property type="molecule type" value="Genomic_DNA"/>
</dbReference>
<gene>
    <name evidence="4" type="ORF">COA96_16845</name>
</gene>
<dbReference type="GO" id="GO:0009307">
    <property type="term" value="P:DNA restriction-modification system"/>
    <property type="evidence" value="ECO:0007669"/>
    <property type="project" value="InterPro"/>
</dbReference>
<name>A0A2A5AHF4_9GAMM</name>
<dbReference type="GO" id="GO:0043565">
    <property type="term" value="F:sequence-specific DNA binding"/>
    <property type="evidence" value="ECO:0007669"/>
    <property type="project" value="TreeGrafter"/>
</dbReference>
<dbReference type="PANTHER" id="PTHR30481">
    <property type="entry name" value="DNA ADENINE METHYLASE"/>
    <property type="match status" value="1"/>
</dbReference>
<evidence type="ECO:0000256" key="2">
    <source>
        <dbReference type="ARBA" id="ARBA00022679"/>
    </source>
</evidence>
<evidence type="ECO:0000256" key="3">
    <source>
        <dbReference type="ARBA" id="ARBA00022691"/>
    </source>
</evidence>
<proteinExistence type="predicted"/>
<reference evidence="5" key="1">
    <citation type="submission" date="2017-08" db="EMBL/GenBank/DDBJ databases">
        <title>A dynamic microbial community with high functional redundancy inhabits the cold, oxic subseafloor aquifer.</title>
        <authorList>
            <person name="Tully B.J."/>
            <person name="Wheat C.G."/>
            <person name="Glazer B.T."/>
            <person name="Huber J.A."/>
        </authorList>
    </citation>
    <scope>NUCLEOTIDE SEQUENCE [LARGE SCALE GENOMIC DNA]</scope>
</reference>
<dbReference type="Proteomes" id="UP000218327">
    <property type="component" value="Unassembled WGS sequence"/>
</dbReference>
<dbReference type="InterPro" id="IPR012327">
    <property type="entry name" value="MeTrfase_D12"/>
</dbReference>
<evidence type="ECO:0000313" key="4">
    <source>
        <dbReference type="EMBL" id="PCJ18286.1"/>
    </source>
</evidence>